<evidence type="ECO:0000313" key="3">
    <source>
        <dbReference type="Proteomes" id="UP000198661"/>
    </source>
</evidence>
<keyword evidence="3" id="KW-1185">Reference proteome</keyword>
<dbReference type="InterPro" id="IPR000182">
    <property type="entry name" value="GNAT_dom"/>
</dbReference>
<feature type="domain" description="N-acetyltransferase" evidence="1">
    <location>
        <begin position="10"/>
        <end position="172"/>
    </location>
</feature>
<dbReference type="PROSITE" id="PS51186">
    <property type="entry name" value="GNAT"/>
    <property type="match status" value="1"/>
</dbReference>
<accession>A0A1I2QH26</accession>
<dbReference type="Pfam" id="PF13302">
    <property type="entry name" value="Acetyltransf_3"/>
    <property type="match status" value="1"/>
</dbReference>
<dbReference type="OrthoDB" id="9798081at2"/>
<protein>
    <submittedName>
        <fullName evidence="2">Ribosomal-protein-alanine N-acetyltransferase</fullName>
    </submittedName>
</protein>
<name>A0A1I2QH26_9BACL</name>
<dbReference type="PANTHER" id="PTHR43792">
    <property type="entry name" value="GNAT FAMILY, PUTATIVE (AFU_ORTHOLOGUE AFUA_3G00765)-RELATED-RELATED"/>
    <property type="match status" value="1"/>
</dbReference>
<dbReference type="Gene3D" id="3.40.630.30">
    <property type="match status" value="1"/>
</dbReference>
<evidence type="ECO:0000313" key="2">
    <source>
        <dbReference type="EMBL" id="SFG27702.1"/>
    </source>
</evidence>
<dbReference type="InterPro" id="IPR051531">
    <property type="entry name" value="N-acetyltransferase"/>
</dbReference>
<dbReference type="Proteomes" id="UP000198661">
    <property type="component" value="Unassembled WGS sequence"/>
</dbReference>
<dbReference type="InterPro" id="IPR016181">
    <property type="entry name" value="Acyl_CoA_acyltransferase"/>
</dbReference>
<dbReference type="STRING" id="201973.SAMN04488025_1249"/>
<organism evidence="2 3">
    <name type="scientific">Planifilum fulgidum</name>
    <dbReference type="NCBI Taxonomy" id="201973"/>
    <lineage>
        <taxon>Bacteria</taxon>
        <taxon>Bacillati</taxon>
        <taxon>Bacillota</taxon>
        <taxon>Bacilli</taxon>
        <taxon>Bacillales</taxon>
        <taxon>Thermoactinomycetaceae</taxon>
        <taxon>Planifilum</taxon>
    </lineage>
</organism>
<reference evidence="2 3" key="1">
    <citation type="submission" date="2016-10" db="EMBL/GenBank/DDBJ databases">
        <authorList>
            <person name="de Groot N.N."/>
        </authorList>
    </citation>
    <scope>NUCLEOTIDE SEQUENCE [LARGE SCALE GENOMIC DNA]</scope>
    <source>
        <strain evidence="2 3">DSM 44945</strain>
    </source>
</reference>
<dbReference type="PANTHER" id="PTHR43792:SF1">
    <property type="entry name" value="N-ACETYLTRANSFERASE DOMAIN-CONTAINING PROTEIN"/>
    <property type="match status" value="1"/>
</dbReference>
<gene>
    <name evidence="2" type="ORF">SAMN04488025_1249</name>
</gene>
<dbReference type="RefSeq" id="WP_092039552.1">
    <property type="nucleotide sequence ID" value="NZ_FOOK01000024.1"/>
</dbReference>
<dbReference type="AlphaFoldDB" id="A0A1I2QH26"/>
<dbReference type="GO" id="GO:0016747">
    <property type="term" value="F:acyltransferase activity, transferring groups other than amino-acyl groups"/>
    <property type="evidence" value="ECO:0007669"/>
    <property type="project" value="InterPro"/>
</dbReference>
<keyword evidence="2" id="KW-0808">Transferase</keyword>
<sequence length="179" mass="20736">MEIVLETDRLILRHFLVDDLDDLYRIYTQPGTMRYIGSGRVPAYAEVKDWLHRHIHEVIPFRGHGLYATVHKASGRLIGRCGLMTQEVDGVEELEVGYLIDRDYRGQGLATEAARALRDFAFRRKPVDRVISLIQSPNRASRRVAEKNGMHTWKKTTFRGVPDVCVYRITRKEWERLGG</sequence>
<proteinExistence type="predicted"/>
<dbReference type="EMBL" id="FOOK01000024">
    <property type="protein sequence ID" value="SFG27702.1"/>
    <property type="molecule type" value="Genomic_DNA"/>
</dbReference>
<dbReference type="SUPFAM" id="SSF55729">
    <property type="entry name" value="Acyl-CoA N-acyltransferases (Nat)"/>
    <property type="match status" value="1"/>
</dbReference>
<evidence type="ECO:0000259" key="1">
    <source>
        <dbReference type="PROSITE" id="PS51186"/>
    </source>
</evidence>